<proteinExistence type="predicted"/>
<accession>A0A7Z0MPP8</accession>
<dbReference type="Proteomes" id="UP000537890">
    <property type="component" value="Unassembled WGS sequence"/>
</dbReference>
<evidence type="ECO:0000313" key="1">
    <source>
        <dbReference type="EMBL" id="NYT47240.1"/>
    </source>
</evidence>
<name>A0A7Z0MPP8_9GAMM</name>
<protein>
    <submittedName>
        <fullName evidence="1">Uncharacterized protein</fullName>
    </submittedName>
</protein>
<dbReference type="EMBL" id="JACCHS010000108">
    <property type="protein sequence ID" value="NYT47240.1"/>
    <property type="molecule type" value="Genomic_DNA"/>
</dbReference>
<evidence type="ECO:0000313" key="2">
    <source>
        <dbReference type="Proteomes" id="UP000537890"/>
    </source>
</evidence>
<organism evidence="1 2">
    <name type="scientific">Candidatus Methanofishera endochildressiae</name>
    <dbReference type="NCBI Taxonomy" id="2738884"/>
    <lineage>
        <taxon>Bacteria</taxon>
        <taxon>Pseudomonadati</taxon>
        <taxon>Pseudomonadota</taxon>
        <taxon>Gammaproteobacteria</taxon>
        <taxon>Candidatus Methanofishera</taxon>
    </lineage>
</organism>
<comment type="caution">
    <text evidence="1">The sequence shown here is derived from an EMBL/GenBank/DDBJ whole genome shotgun (WGS) entry which is preliminary data.</text>
</comment>
<gene>
    <name evidence="1" type="ORF">H0A75_06335</name>
</gene>
<reference evidence="1 2" key="1">
    <citation type="submission" date="2020-05" db="EMBL/GenBank/DDBJ databases">
        <title>Horizontal transmission and recombination maintain forever young bacterial symbiont genomes.</title>
        <authorList>
            <person name="Russell S.L."/>
            <person name="Pepper-Tunick E."/>
            <person name="Svedberg J."/>
            <person name="Byrne A."/>
            <person name="Ruelas Castillo J."/>
            <person name="Vollmers C."/>
            <person name="Beinart R.A."/>
            <person name="Corbett-Detig R."/>
        </authorList>
    </citation>
    <scope>NUCLEOTIDE SEQUENCE [LARGE SCALE GENOMIC DNA]</scope>
    <source>
        <strain evidence="1">4727-3</strain>
    </source>
</reference>
<dbReference type="AlphaFoldDB" id="A0A7Z0MPP8"/>
<sequence>MITVESIDTINLRLPEESKVFIKYINCFGQNRYFETEAFLDTFALDNLDSTVWYIRRQCYNVKEYEGRGLKEISPELQESNPKNYKLPDGFLEKVIKNKLDAHYHLA</sequence>